<accession>A0A4P9WYK2</accession>
<feature type="compositionally biased region" description="Basic and acidic residues" evidence="1">
    <location>
        <begin position="158"/>
        <end position="168"/>
    </location>
</feature>
<organism evidence="2 3">
    <name type="scientific">Caulochytrium protostelioides</name>
    <dbReference type="NCBI Taxonomy" id="1555241"/>
    <lineage>
        <taxon>Eukaryota</taxon>
        <taxon>Fungi</taxon>
        <taxon>Fungi incertae sedis</taxon>
        <taxon>Chytridiomycota</taxon>
        <taxon>Chytridiomycota incertae sedis</taxon>
        <taxon>Chytridiomycetes</taxon>
        <taxon>Caulochytriales</taxon>
        <taxon>Caulochytriaceae</taxon>
        <taxon>Caulochytrium</taxon>
    </lineage>
</organism>
<sequence length="168" mass="18300">MMTPRSRGSRGWRGRLASVAVATVCAFRMPTPRVSQDVSYAVRAKERPWRGHRAGIALLVAEAALPSSPTDAGRSLQRGRSSGPLRSRRERTMFCGPSPTPPHPHEGGVTRRDEARAPPVHLHAGPHRGGDRRQSYAHAPRVADAHAATWPRALKGSDQVDRRASAML</sequence>
<gene>
    <name evidence="2" type="ORF">CAUPRSCDRAFT_10885</name>
</gene>
<proteinExistence type="predicted"/>
<dbReference type="AlphaFoldDB" id="A0A4P9WYK2"/>
<dbReference type="EMBL" id="ML009268">
    <property type="protein sequence ID" value="RKO97443.1"/>
    <property type="molecule type" value="Genomic_DNA"/>
</dbReference>
<reference evidence="3" key="1">
    <citation type="journal article" date="2018" name="Nat. Microbiol.">
        <title>Leveraging single-cell genomics to expand the fungal tree of life.</title>
        <authorList>
            <person name="Ahrendt S.R."/>
            <person name="Quandt C.A."/>
            <person name="Ciobanu D."/>
            <person name="Clum A."/>
            <person name="Salamov A."/>
            <person name="Andreopoulos B."/>
            <person name="Cheng J.F."/>
            <person name="Woyke T."/>
            <person name="Pelin A."/>
            <person name="Henrissat B."/>
            <person name="Reynolds N.K."/>
            <person name="Benny G.L."/>
            <person name="Smith M.E."/>
            <person name="James T.Y."/>
            <person name="Grigoriev I.V."/>
        </authorList>
    </citation>
    <scope>NUCLEOTIDE SEQUENCE [LARGE SCALE GENOMIC DNA]</scope>
    <source>
        <strain evidence="3">ATCC 52028</strain>
    </source>
</reference>
<feature type="compositionally biased region" description="Low complexity" evidence="1">
    <location>
        <begin position="73"/>
        <end position="85"/>
    </location>
</feature>
<feature type="compositionally biased region" description="Low complexity" evidence="1">
    <location>
        <begin position="137"/>
        <end position="148"/>
    </location>
</feature>
<feature type="region of interest" description="Disordered" evidence="1">
    <location>
        <begin position="66"/>
        <end position="168"/>
    </location>
</feature>
<evidence type="ECO:0000256" key="1">
    <source>
        <dbReference type="SAM" id="MobiDB-lite"/>
    </source>
</evidence>
<evidence type="ECO:0000313" key="2">
    <source>
        <dbReference type="EMBL" id="RKO97443.1"/>
    </source>
</evidence>
<feature type="compositionally biased region" description="Basic and acidic residues" evidence="1">
    <location>
        <begin position="103"/>
        <end position="116"/>
    </location>
</feature>
<dbReference type="Proteomes" id="UP000268535">
    <property type="component" value="Unassembled WGS sequence"/>
</dbReference>
<evidence type="ECO:0000313" key="3">
    <source>
        <dbReference type="Proteomes" id="UP000268535"/>
    </source>
</evidence>
<protein>
    <submittedName>
        <fullName evidence="2">Uncharacterized protein</fullName>
    </submittedName>
</protein>
<name>A0A4P9WYK2_9FUNG</name>